<proteinExistence type="inferred from homology"/>
<dbReference type="EMBL" id="MCFL01000049">
    <property type="protein sequence ID" value="ORZ32212.1"/>
    <property type="molecule type" value="Genomic_DNA"/>
</dbReference>
<evidence type="ECO:0000256" key="14">
    <source>
        <dbReference type="ARBA" id="ARBA00044898"/>
    </source>
</evidence>
<feature type="transmembrane region" description="Helical" evidence="25">
    <location>
        <begin position="135"/>
        <end position="156"/>
    </location>
</feature>
<evidence type="ECO:0000256" key="23">
    <source>
        <dbReference type="ARBA" id="ARBA00045709"/>
    </source>
</evidence>
<evidence type="ECO:0000313" key="27">
    <source>
        <dbReference type="EMBL" id="ORZ32212.1"/>
    </source>
</evidence>
<dbReference type="PANTHER" id="PTHR23512">
    <property type="entry name" value="MAJOR FACILITATOR SUPERFAMILY DOMAIN-CONTAINING PROTEIN 1"/>
    <property type="match status" value="1"/>
</dbReference>
<evidence type="ECO:0000256" key="9">
    <source>
        <dbReference type="ARBA" id="ARBA00044878"/>
    </source>
</evidence>
<evidence type="ECO:0000256" key="16">
    <source>
        <dbReference type="ARBA" id="ARBA00044900"/>
    </source>
</evidence>
<dbReference type="InterPro" id="IPR011701">
    <property type="entry name" value="MFS"/>
</dbReference>
<evidence type="ECO:0000256" key="5">
    <source>
        <dbReference type="ARBA" id="ARBA00022989"/>
    </source>
</evidence>
<comment type="catalytic activity">
    <reaction evidence="12">
        <text>L-lysyl-L-alpha-amino acid(out) = L-lysyl-L-alpha-amino acid(in)</text>
        <dbReference type="Rhea" id="RHEA:79387"/>
        <dbReference type="ChEBI" id="CHEBI:229965"/>
    </reaction>
</comment>
<evidence type="ECO:0000256" key="3">
    <source>
        <dbReference type="ARBA" id="ARBA00022448"/>
    </source>
</evidence>
<evidence type="ECO:0000256" key="21">
    <source>
        <dbReference type="ARBA" id="ARBA00044985"/>
    </source>
</evidence>
<keyword evidence="4 25" id="KW-0812">Transmembrane</keyword>
<comment type="catalytic activity">
    <reaction evidence="14">
        <text>L-aspartyl-L-lysine(out) = L-aspartyl-L-lysine(in)</text>
        <dbReference type="Rhea" id="RHEA:79411"/>
        <dbReference type="ChEBI" id="CHEBI:229953"/>
    </reaction>
</comment>
<comment type="catalytic activity">
    <reaction evidence="16">
        <text>L-lysyl-L-lysine(out) = L-lysyl-L-lysine(in)</text>
        <dbReference type="Rhea" id="RHEA:79403"/>
        <dbReference type="ChEBI" id="CHEBI:229956"/>
    </reaction>
</comment>
<comment type="subunit">
    <text evidence="24">Homodimer. Interacts with lysosomal protein GLMP (via lumenal domain); the interaction starts while both proteins are still in the endoplasmic reticulum and is required for stabilization of MFSD1 in lysosomes but has no direct effect on its targeting to lysosomes or transporter activity.</text>
</comment>
<name>A0A1Y2HGM5_9FUNG</name>
<accession>A0A1Y2HGM5</accession>
<comment type="catalytic activity">
    <reaction evidence="20">
        <text>L-lysyl-glycine(out) = L-lysyl-glycine(in)</text>
        <dbReference type="Rhea" id="RHEA:79407"/>
        <dbReference type="ChEBI" id="CHEBI:191202"/>
    </reaction>
</comment>
<reference evidence="27 28" key="1">
    <citation type="submission" date="2016-07" db="EMBL/GenBank/DDBJ databases">
        <title>Pervasive Adenine N6-methylation of Active Genes in Fungi.</title>
        <authorList>
            <consortium name="DOE Joint Genome Institute"/>
            <person name="Mondo S.J."/>
            <person name="Dannebaum R.O."/>
            <person name="Kuo R.C."/>
            <person name="Labutti K."/>
            <person name="Haridas S."/>
            <person name="Kuo A."/>
            <person name="Salamov A."/>
            <person name="Ahrendt S.R."/>
            <person name="Lipzen A."/>
            <person name="Sullivan W."/>
            <person name="Andreopoulos W.B."/>
            <person name="Clum A."/>
            <person name="Lindquist E."/>
            <person name="Daum C."/>
            <person name="Ramamoorthy G.K."/>
            <person name="Gryganskyi A."/>
            <person name="Culley D."/>
            <person name="Magnuson J.K."/>
            <person name="James T.Y."/>
            <person name="O'Malley M.A."/>
            <person name="Stajich J.E."/>
            <person name="Spatafora J.W."/>
            <person name="Visel A."/>
            <person name="Grigoriev I.V."/>
        </authorList>
    </citation>
    <scope>NUCLEOTIDE SEQUENCE [LARGE SCALE GENOMIC DNA]</scope>
    <source>
        <strain evidence="27 28">PL171</strain>
    </source>
</reference>
<keyword evidence="7" id="KW-0458">Lysosome</keyword>
<comment type="function">
    <text evidence="23">Lysosomal dipeptide uniporter that selectively exports lysine, arginine or histidine-containing dipeptides with a net positive charge from the lysosome lumen into the cytosol. Could play a role in a specific type of protein O-glycosylation indirectly regulating macrophages migration and tissue invasion. Also essential for liver homeostasis.</text>
</comment>
<keyword evidence="6 25" id="KW-0472">Membrane</keyword>
<protein>
    <recommendedName>
        <fullName evidence="21">Lysosomal dipeptide transporter MFSD1</fullName>
    </recommendedName>
    <alternativeName>
        <fullName evidence="22">Major facilitator superfamily domain-containing protein 1</fullName>
    </alternativeName>
</protein>
<dbReference type="InterPro" id="IPR020846">
    <property type="entry name" value="MFS_dom"/>
</dbReference>
<dbReference type="Pfam" id="PF07690">
    <property type="entry name" value="MFS_1"/>
    <property type="match status" value="1"/>
</dbReference>
<evidence type="ECO:0000256" key="8">
    <source>
        <dbReference type="ARBA" id="ARBA00044876"/>
    </source>
</evidence>
<keyword evidence="3" id="KW-0813">Transport</keyword>
<dbReference type="Gene3D" id="1.20.1250.20">
    <property type="entry name" value="MFS general substrate transporter like domains"/>
    <property type="match status" value="1"/>
</dbReference>
<comment type="catalytic activity">
    <reaction evidence="17">
        <text>L-arginyl-glycine(out) = L-arginyl-glycine(in)</text>
        <dbReference type="Rhea" id="RHEA:79391"/>
        <dbReference type="ChEBI" id="CHEBI:229955"/>
    </reaction>
</comment>
<comment type="catalytic activity">
    <reaction evidence="9">
        <text>L-histidyl-glycine(out) = L-histidyl-glycine(in)</text>
        <dbReference type="Rhea" id="RHEA:79395"/>
        <dbReference type="ChEBI" id="CHEBI:229957"/>
    </reaction>
</comment>
<dbReference type="GO" id="GO:0022857">
    <property type="term" value="F:transmembrane transporter activity"/>
    <property type="evidence" value="ECO:0007669"/>
    <property type="project" value="InterPro"/>
</dbReference>
<dbReference type="OrthoDB" id="424834at2759"/>
<evidence type="ECO:0000256" key="6">
    <source>
        <dbReference type="ARBA" id="ARBA00023136"/>
    </source>
</evidence>
<comment type="catalytic activity">
    <reaction evidence="10">
        <text>L-alpha-aminoacyl-L-arginine(out) = L-alpha-aminoacyl-L-arginine(in)</text>
        <dbReference type="Rhea" id="RHEA:79367"/>
        <dbReference type="ChEBI" id="CHEBI:229968"/>
    </reaction>
</comment>
<evidence type="ECO:0000256" key="22">
    <source>
        <dbReference type="ARBA" id="ARBA00045018"/>
    </source>
</evidence>
<keyword evidence="5 25" id="KW-1133">Transmembrane helix</keyword>
<comment type="caution">
    <text evidence="27">The sequence shown here is derived from an EMBL/GenBank/DDBJ whole genome shotgun (WGS) entry which is preliminary data.</text>
</comment>
<dbReference type="PROSITE" id="PS50850">
    <property type="entry name" value="MFS"/>
    <property type="match status" value="1"/>
</dbReference>
<comment type="catalytic activity">
    <reaction evidence="18">
        <text>L-histidyl-L-alpha-amino acid(out) = L-histidyl-L-alpha-amino acid(in)</text>
        <dbReference type="Rhea" id="RHEA:79379"/>
        <dbReference type="ChEBI" id="CHEBI:229964"/>
    </reaction>
</comment>
<comment type="catalytic activity">
    <reaction evidence="11">
        <text>L-alpha-aminoacyl-L-histidine(out) = L-alpha-aminoacyl-L-histidine(in)</text>
        <dbReference type="Rhea" id="RHEA:79375"/>
        <dbReference type="ChEBI" id="CHEBI:229967"/>
    </reaction>
</comment>
<dbReference type="SUPFAM" id="SSF103473">
    <property type="entry name" value="MFS general substrate transporter"/>
    <property type="match status" value="1"/>
</dbReference>
<dbReference type="PANTHER" id="PTHR23512:SF3">
    <property type="entry name" value="MAJOR FACILITATOR SUPERFAMILY DOMAIN-CONTAINING PROTEIN 1"/>
    <property type="match status" value="1"/>
</dbReference>
<evidence type="ECO:0000256" key="18">
    <source>
        <dbReference type="ARBA" id="ARBA00044912"/>
    </source>
</evidence>
<evidence type="ECO:0000256" key="17">
    <source>
        <dbReference type="ARBA" id="ARBA00044903"/>
    </source>
</evidence>
<evidence type="ECO:0000256" key="25">
    <source>
        <dbReference type="SAM" id="Phobius"/>
    </source>
</evidence>
<evidence type="ECO:0000256" key="24">
    <source>
        <dbReference type="ARBA" id="ARBA00046376"/>
    </source>
</evidence>
<evidence type="ECO:0000256" key="7">
    <source>
        <dbReference type="ARBA" id="ARBA00023228"/>
    </source>
</evidence>
<dbReference type="InterPro" id="IPR036259">
    <property type="entry name" value="MFS_trans_sf"/>
</dbReference>
<gene>
    <name evidence="27" type="ORF">BCR44DRAFT_1243063</name>
</gene>
<evidence type="ECO:0000256" key="2">
    <source>
        <dbReference type="ARBA" id="ARBA00008335"/>
    </source>
</evidence>
<comment type="similarity">
    <text evidence="2">Belongs to the major facilitator superfamily.</text>
</comment>
<keyword evidence="28" id="KW-1185">Reference proteome</keyword>
<evidence type="ECO:0000256" key="13">
    <source>
        <dbReference type="ARBA" id="ARBA00044893"/>
    </source>
</evidence>
<evidence type="ECO:0000256" key="12">
    <source>
        <dbReference type="ARBA" id="ARBA00044891"/>
    </source>
</evidence>
<comment type="catalytic activity">
    <reaction evidence="19">
        <text>L-alanyl-L-lysine(out) = L-alanyl-L-lysine(in)</text>
        <dbReference type="Rhea" id="RHEA:79415"/>
        <dbReference type="ChEBI" id="CHEBI:192470"/>
    </reaction>
</comment>
<evidence type="ECO:0000256" key="11">
    <source>
        <dbReference type="ARBA" id="ARBA00044884"/>
    </source>
</evidence>
<evidence type="ECO:0000256" key="10">
    <source>
        <dbReference type="ARBA" id="ARBA00044881"/>
    </source>
</evidence>
<feature type="domain" description="Major facilitator superfamily (MFS) profile" evidence="26">
    <location>
        <begin position="77"/>
        <end position="212"/>
    </location>
</feature>
<dbReference type="InterPro" id="IPR052187">
    <property type="entry name" value="MFSD1"/>
</dbReference>
<evidence type="ECO:0000256" key="19">
    <source>
        <dbReference type="ARBA" id="ARBA00044919"/>
    </source>
</evidence>
<comment type="catalytic activity">
    <reaction evidence="13">
        <text>L-alpha-aminoacyl-L-lysine(out) = L-alpha-aminoacyl-L-lysine(in)</text>
        <dbReference type="Rhea" id="RHEA:79383"/>
        <dbReference type="ChEBI" id="CHEBI:229966"/>
    </reaction>
</comment>
<feature type="transmembrane region" description="Helical" evidence="25">
    <location>
        <begin position="163"/>
        <end position="183"/>
    </location>
</feature>
<evidence type="ECO:0000259" key="26">
    <source>
        <dbReference type="PROSITE" id="PS50850"/>
    </source>
</evidence>
<evidence type="ECO:0000256" key="4">
    <source>
        <dbReference type="ARBA" id="ARBA00022692"/>
    </source>
</evidence>
<evidence type="ECO:0000256" key="1">
    <source>
        <dbReference type="ARBA" id="ARBA00004155"/>
    </source>
</evidence>
<dbReference type="AlphaFoldDB" id="A0A1Y2HGM5"/>
<evidence type="ECO:0000256" key="15">
    <source>
        <dbReference type="ARBA" id="ARBA00044899"/>
    </source>
</evidence>
<comment type="catalytic activity">
    <reaction evidence="15">
        <text>L-arginyl-L-alpha-amino acid(out) = L-arginyl-L-alpha-amino acid(in)</text>
        <dbReference type="Rhea" id="RHEA:79371"/>
        <dbReference type="ChEBI" id="CHEBI:84315"/>
    </reaction>
</comment>
<dbReference type="Proteomes" id="UP000193411">
    <property type="component" value="Unassembled WGS sequence"/>
</dbReference>
<comment type="subcellular location">
    <subcellularLocation>
        <location evidence="1">Lysosome membrane</location>
        <topology evidence="1">Multi-pass membrane protein</topology>
    </subcellularLocation>
</comment>
<evidence type="ECO:0000256" key="20">
    <source>
        <dbReference type="ARBA" id="ARBA00044924"/>
    </source>
</evidence>
<feature type="transmembrane region" description="Helical" evidence="25">
    <location>
        <begin position="92"/>
        <end position="115"/>
    </location>
</feature>
<comment type="catalytic activity">
    <reaction evidence="8">
        <text>L-lysyl-L-alanine(out) = L-lysyl-L-alanine(in)</text>
        <dbReference type="Rhea" id="RHEA:79399"/>
        <dbReference type="ChEBI" id="CHEBI:229954"/>
    </reaction>
</comment>
<evidence type="ECO:0000313" key="28">
    <source>
        <dbReference type="Proteomes" id="UP000193411"/>
    </source>
</evidence>
<dbReference type="STRING" id="765915.A0A1Y2HGM5"/>
<organism evidence="27 28">
    <name type="scientific">Catenaria anguillulae PL171</name>
    <dbReference type="NCBI Taxonomy" id="765915"/>
    <lineage>
        <taxon>Eukaryota</taxon>
        <taxon>Fungi</taxon>
        <taxon>Fungi incertae sedis</taxon>
        <taxon>Blastocladiomycota</taxon>
        <taxon>Blastocladiomycetes</taxon>
        <taxon>Blastocladiales</taxon>
        <taxon>Catenariaceae</taxon>
        <taxon>Catenaria</taxon>
    </lineage>
</organism>
<sequence length="212" mass="22809">MTAHNPHSRRESLNDGLGTGDASIHGKLGPNDYIHGNQRLSVDINSLCVSLSGHSSTASSPKTAHRPSTVIEGGSVTLVVIPANTAVSRIHLLVILCGCILLFGEFYCYGLPAALNVPLRALLGSDYSAFQWQLNLMYTVYSMPNLLMPLIGGALYDRFGARVMLLTFSLLVVLGSSLFWAGVALHSFPLLLVGRLLCGLGSESWKSWELPL</sequence>